<dbReference type="InterPro" id="IPR004089">
    <property type="entry name" value="MCPsignal_dom"/>
</dbReference>
<comment type="subcellular location">
    <subcellularLocation>
        <location evidence="1">Cell membrane</location>
        <topology evidence="1">Multi-pass membrane protein</topology>
    </subcellularLocation>
</comment>
<keyword evidence="6 9" id="KW-0472">Membrane</keyword>
<evidence type="ECO:0000313" key="12">
    <source>
        <dbReference type="EMBL" id="QIB68353.1"/>
    </source>
</evidence>
<evidence type="ECO:0000256" key="5">
    <source>
        <dbReference type="ARBA" id="ARBA00022989"/>
    </source>
</evidence>
<keyword evidence="4 9" id="KW-0812">Transmembrane</keyword>
<dbReference type="InterPro" id="IPR003660">
    <property type="entry name" value="HAMP_dom"/>
</dbReference>
<proteinExistence type="inferred from homology"/>
<dbReference type="SUPFAM" id="SSF58104">
    <property type="entry name" value="Methyl-accepting chemotaxis protein (MCP) signaling domain"/>
    <property type="match status" value="1"/>
</dbReference>
<dbReference type="CDD" id="cd11386">
    <property type="entry name" value="MCP_signal"/>
    <property type="match status" value="1"/>
</dbReference>
<dbReference type="PROSITE" id="PS50111">
    <property type="entry name" value="CHEMOTAXIS_TRANSDUC_2"/>
    <property type="match status" value="1"/>
</dbReference>
<evidence type="ECO:0000256" key="7">
    <source>
        <dbReference type="ARBA" id="ARBA00029447"/>
    </source>
</evidence>
<feature type="domain" description="HAMP" evidence="11">
    <location>
        <begin position="321"/>
        <end position="373"/>
    </location>
</feature>
<dbReference type="Pfam" id="PF00672">
    <property type="entry name" value="HAMP"/>
    <property type="match status" value="1"/>
</dbReference>
<dbReference type="GO" id="GO:0005886">
    <property type="term" value="C:plasma membrane"/>
    <property type="evidence" value="ECO:0007669"/>
    <property type="project" value="UniProtKB-SubCell"/>
</dbReference>
<evidence type="ECO:0000256" key="1">
    <source>
        <dbReference type="ARBA" id="ARBA00004651"/>
    </source>
</evidence>
<dbReference type="InterPro" id="IPR051310">
    <property type="entry name" value="MCP_chemotaxis"/>
</dbReference>
<dbReference type="GO" id="GO:0007165">
    <property type="term" value="P:signal transduction"/>
    <property type="evidence" value="ECO:0007669"/>
    <property type="project" value="UniProtKB-KW"/>
</dbReference>
<dbReference type="EMBL" id="CP048649">
    <property type="protein sequence ID" value="QIB68353.1"/>
    <property type="molecule type" value="Genomic_DNA"/>
</dbReference>
<evidence type="ECO:0000259" key="11">
    <source>
        <dbReference type="PROSITE" id="PS50885"/>
    </source>
</evidence>
<gene>
    <name evidence="12" type="ORF">Ami103574_03050</name>
</gene>
<reference evidence="12 13" key="1">
    <citation type="submission" date="2020-02" db="EMBL/GenBank/DDBJ databases">
        <authorList>
            <person name="Kim Y.B."/>
            <person name="Roh S.W."/>
        </authorList>
    </citation>
    <scope>NUCLEOTIDE SEQUENCE [LARGE SCALE GENOMIC DNA]</scope>
    <source>
        <strain evidence="12 13">DSM 103574</strain>
    </source>
</reference>
<evidence type="ECO:0000256" key="3">
    <source>
        <dbReference type="ARBA" id="ARBA00022500"/>
    </source>
</evidence>
<dbReference type="SUPFAM" id="SSF103190">
    <property type="entry name" value="Sensory domain-like"/>
    <property type="match status" value="1"/>
</dbReference>
<keyword evidence="13" id="KW-1185">Reference proteome</keyword>
<dbReference type="Proteomes" id="UP000466848">
    <property type="component" value="Chromosome"/>
</dbReference>
<dbReference type="PROSITE" id="PS50885">
    <property type="entry name" value="HAMP"/>
    <property type="match status" value="1"/>
</dbReference>
<evidence type="ECO:0000256" key="6">
    <source>
        <dbReference type="ARBA" id="ARBA00023136"/>
    </source>
</evidence>
<keyword evidence="2" id="KW-1003">Cell membrane</keyword>
<dbReference type="PANTHER" id="PTHR43531:SF11">
    <property type="entry name" value="METHYL-ACCEPTING CHEMOTAXIS PROTEIN 3"/>
    <property type="match status" value="1"/>
</dbReference>
<feature type="transmembrane region" description="Helical" evidence="9">
    <location>
        <begin position="300"/>
        <end position="319"/>
    </location>
</feature>
<accession>A0A858BR67</accession>
<evidence type="ECO:0000256" key="2">
    <source>
        <dbReference type="ARBA" id="ARBA00022475"/>
    </source>
</evidence>
<evidence type="ECO:0000259" key="10">
    <source>
        <dbReference type="PROSITE" id="PS50111"/>
    </source>
</evidence>
<protein>
    <submittedName>
        <fullName evidence="12">HAMP domain-containing protein</fullName>
    </submittedName>
</protein>
<dbReference type="Gene3D" id="3.30.450.20">
    <property type="entry name" value="PAS domain"/>
    <property type="match status" value="2"/>
</dbReference>
<name>A0A858BR67_9FIRM</name>
<dbReference type="FunFam" id="1.10.287.950:FF:000001">
    <property type="entry name" value="Methyl-accepting chemotaxis sensory transducer"/>
    <property type="match status" value="1"/>
</dbReference>
<evidence type="ECO:0000256" key="9">
    <source>
        <dbReference type="SAM" id="Phobius"/>
    </source>
</evidence>
<comment type="similarity">
    <text evidence="7">Belongs to the methyl-accepting chemotaxis (MCP) protein family.</text>
</comment>
<dbReference type="PANTHER" id="PTHR43531">
    <property type="entry name" value="PROTEIN ICFG"/>
    <property type="match status" value="1"/>
</dbReference>
<dbReference type="Gene3D" id="1.10.8.500">
    <property type="entry name" value="HAMP domain in histidine kinase"/>
    <property type="match status" value="1"/>
</dbReference>
<dbReference type="GO" id="GO:0006935">
    <property type="term" value="P:chemotaxis"/>
    <property type="evidence" value="ECO:0007669"/>
    <property type="project" value="UniProtKB-KW"/>
</dbReference>
<dbReference type="SMART" id="SM00304">
    <property type="entry name" value="HAMP"/>
    <property type="match status" value="1"/>
</dbReference>
<dbReference type="KEGG" id="abut:Ami103574_03050"/>
<dbReference type="CDD" id="cd12912">
    <property type="entry name" value="PDC2_MCP_like"/>
    <property type="match status" value="1"/>
</dbReference>
<dbReference type="InterPro" id="IPR029151">
    <property type="entry name" value="Sensor-like_sf"/>
</dbReference>
<dbReference type="RefSeq" id="WP_163065220.1">
    <property type="nucleotide sequence ID" value="NZ_CP048649.1"/>
</dbReference>
<evidence type="ECO:0000256" key="4">
    <source>
        <dbReference type="ARBA" id="ARBA00022692"/>
    </source>
</evidence>
<evidence type="ECO:0000313" key="13">
    <source>
        <dbReference type="Proteomes" id="UP000466848"/>
    </source>
</evidence>
<feature type="domain" description="Methyl-accepting transducer" evidence="10">
    <location>
        <begin position="426"/>
        <end position="655"/>
    </location>
</feature>
<keyword evidence="3" id="KW-0145">Chemotaxis</keyword>
<feature type="transmembrane region" description="Helical" evidence="9">
    <location>
        <begin position="12"/>
        <end position="35"/>
    </location>
</feature>
<evidence type="ECO:0000256" key="8">
    <source>
        <dbReference type="PROSITE-ProRule" id="PRU00284"/>
    </source>
</evidence>
<dbReference type="Gene3D" id="1.10.287.950">
    <property type="entry name" value="Methyl-accepting chemotaxis protein"/>
    <property type="match status" value="1"/>
</dbReference>
<keyword evidence="5 9" id="KW-1133">Transmembrane helix</keyword>
<keyword evidence="8" id="KW-0807">Transducer</keyword>
<dbReference type="AlphaFoldDB" id="A0A858BR67"/>
<organism evidence="12 13">
    <name type="scientific">Aminipila butyrica</name>
    <dbReference type="NCBI Taxonomy" id="433296"/>
    <lineage>
        <taxon>Bacteria</taxon>
        <taxon>Bacillati</taxon>
        <taxon>Bacillota</taxon>
        <taxon>Clostridia</taxon>
        <taxon>Peptostreptococcales</taxon>
        <taxon>Anaerovoracaceae</taxon>
        <taxon>Aminipila</taxon>
    </lineage>
</organism>
<sequence>MNVLKKSILLKFLFGIILPVMICLCILLVSIFVLVKDNVESSTAETLTANSKQASYQVEGFFTEYMMITETLATNPEVQALFSEANKEVSISAVTTFPVVKTNLVESQELDPETILSVWIADVDASQLFQHDGWESGPDWDITTRPWYVTMEAEDATILSAPYIDSVTGKLVVTAATPVYDSRTGVLLGAVGLDIALDQLNQIMASYTLGDTGFFLFLAGDGSVIYDKNQDNIMKNVSEIGLSAPLLKAFEDKKEDYFAYEKDGMPAYGYYSLIGDTGWSVLSSLPEAEFYESYNSLMKVSIGIFLGALIILGAVITMISRGIVKPLKKLAVNAHEIAAGNLSVEVDTRAVDETGQVAEGLANTVIRLQEYIKYIDEISAVLDEIASGNLVFELKHNYVGEFAKIKTALENIQGTFSHTFSEIASAAGQVASGSEQLAQGAQLLSQGSMEQASSVEELSATILEVSEGIKGSARNADQARDITVASEEEVEHGNQQMREMIGAMEEIKDASRQISNIIKAIDDIAFQTNILALNAAVEAARAGEAGKGFAVVADEVRNLAGKSGEAAKDTTDLIETAIRAVENGNRIVAETAVSLEKIVANTKQSGKMVGDISTANNQQANAMHQVTEGVEQISTVVQTNSATAEETAAASEELSSQANLLKELISQFKLQ</sequence>
<dbReference type="CDD" id="cd12913">
    <property type="entry name" value="PDC1_MCP_like"/>
    <property type="match status" value="1"/>
</dbReference>
<dbReference type="GO" id="GO:0004888">
    <property type="term" value="F:transmembrane signaling receptor activity"/>
    <property type="evidence" value="ECO:0007669"/>
    <property type="project" value="TreeGrafter"/>
</dbReference>
<dbReference type="Pfam" id="PF02743">
    <property type="entry name" value="dCache_1"/>
    <property type="match status" value="1"/>
</dbReference>
<dbReference type="CDD" id="cd06225">
    <property type="entry name" value="HAMP"/>
    <property type="match status" value="1"/>
</dbReference>
<dbReference type="Pfam" id="PF00015">
    <property type="entry name" value="MCPsignal"/>
    <property type="match status" value="1"/>
</dbReference>
<dbReference type="InterPro" id="IPR033479">
    <property type="entry name" value="dCache_1"/>
</dbReference>
<dbReference type="SMART" id="SM00283">
    <property type="entry name" value="MA"/>
    <property type="match status" value="1"/>
</dbReference>